<dbReference type="AlphaFoldDB" id="A0A7C3V6A3"/>
<dbReference type="GO" id="GO:0008237">
    <property type="term" value="F:metallopeptidase activity"/>
    <property type="evidence" value="ECO:0007669"/>
    <property type="project" value="UniProtKB-KW"/>
</dbReference>
<keyword evidence="5 9" id="KW-0479">Metal-binding</keyword>
<dbReference type="PRINTS" id="PR00932">
    <property type="entry name" value="AMINO1PTASE"/>
</dbReference>
<dbReference type="Gene3D" id="3.40.630.10">
    <property type="entry name" value="Zn peptidases"/>
    <property type="match status" value="1"/>
</dbReference>
<sequence>MAETPEKNEFELLRERLAVSPRLVWDHVDESERQAILDYAERYKKFLDEAKTEREAVTEIERQAKARGFVPLAGSGPRDPWFYNYKGKVIALGVSGRRPLTDGLRIIGAHIDSPRLDLKQYPLYEETDLVFLKTHYYGGIKKYQWLARPLALHGVVLKADGSRVEFRVGEEPEDPVFTVLDLLPHLARKAQMDKKVTDAFEGEKLNVLVGSLPIGDKDTKERFKLSLLKYLQDAYGLTEEDLVSAELEVVPAGPARDVGWDRSLVAAYGHDDRSCAYPALEAIFEVKEPDHACLALFYDKEEVGSDGNTSAKSCVLEDIVELLLEREGQSPLSRRRVLMNSRAISGDVTGALDPDWPEVHEKRNAARLGYGIALTKFTGHGGKYAANDAHAEYMAWLRKIFNQAGVIWQAAHLGKVDEGGGGTIAKYLAVHGMEVIDSGPPVLSMHSPFEVASKADLFMVFKAYKTFFIAAGE</sequence>
<dbReference type="GO" id="GO:0005737">
    <property type="term" value="C:cytoplasm"/>
    <property type="evidence" value="ECO:0007669"/>
    <property type="project" value="UniProtKB-ARBA"/>
</dbReference>
<evidence type="ECO:0000313" key="11">
    <source>
        <dbReference type="EMBL" id="HGF34994.1"/>
    </source>
</evidence>
<evidence type="ECO:0000256" key="1">
    <source>
        <dbReference type="ARBA" id="ARBA00001947"/>
    </source>
</evidence>
<evidence type="ECO:0000256" key="2">
    <source>
        <dbReference type="ARBA" id="ARBA00008290"/>
    </source>
</evidence>
<dbReference type="NCBIfam" id="NF002600">
    <property type="entry name" value="PRK02256.1"/>
    <property type="match status" value="1"/>
</dbReference>
<comment type="similarity">
    <text evidence="2 9">Belongs to the peptidase M18 family.</text>
</comment>
<evidence type="ECO:0000256" key="7">
    <source>
        <dbReference type="ARBA" id="ARBA00022833"/>
    </source>
</evidence>
<evidence type="ECO:0000256" key="5">
    <source>
        <dbReference type="ARBA" id="ARBA00022723"/>
    </source>
</evidence>
<dbReference type="PANTHER" id="PTHR28570">
    <property type="entry name" value="ASPARTYL AMINOPEPTIDASE"/>
    <property type="match status" value="1"/>
</dbReference>
<dbReference type="GO" id="GO:0006508">
    <property type="term" value="P:proteolysis"/>
    <property type="evidence" value="ECO:0007669"/>
    <property type="project" value="UniProtKB-KW"/>
</dbReference>
<evidence type="ECO:0000256" key="9">
    <source>
        <dbReference type="RuleBase" id="RU004386"/>
    </source>
</evidence>
<comment type="caution">
    <text evidence="11">The sequence shown here is derived from an EMBL/GenBank/DDBJ whole genome shotgun (WGS) entry which is preliminary data.</text>
</comment>
<accession>A0A7C3V6A3</accession>
<keyword evidence="8 9" id="KW-0482">Metalloprotease</keyword>
<dbReference type="SUPFAM" id="SSF53187">
    <property type="entry name" value="Zn-dependent exopeptidases"/>
    <property type="match status" value="1"/>
</dbReference>
<organism evidence="11">
    <name type="scientific">Desulfobacca acetoxidans</name>
    <dbReference type="NCBI Taxonomy" id="60893"/>
    <lineage>
        <taxon>Bacteria</taxon>
        <taxon>Pseudomonadati</taxon>
        <taxon>Thermodesulfobacteriota</taxon>
        <taxon>Desulfobaccia</taxon>
        <taxon>Desulfobaccales</taxon>
        <taxon>Desulfobaccaceae</taxon>
        <taxon>Desulfobacca</taxon>
    </lineage>
</organism>
<keyword evidence="7 9" id="KW-0862">Zinc</keyword>
<proteinExistence type="inferred from homology"/>
<comment type="cofactor">
    <cofactor evidence="1 10">
        <name>Zn(2+)</name>
        <dbReference type="ChEBI" id="CHEBI:29105"/>
    </cofactor>
</comment>
<dbReference type="EC" id="3.4.11.-" evidence="10"/>
<dbReference type="PANTHER" id="PTHR28570:SF2">
    <property type="entry name" value="M18 FAMILY AMINOPEPTIDASE 1-RELATED"/>
    <property type="match status" value="1"/>
</dbReference>
<dbReference type="EMBL" id="DTMF01000281">
    <property type="protein sequence ID" value="HGF34994.1"/>
    <property type="molecule type" value="Genomic_DNA"/>
</dbReference>
<evidence type="ECO:0000256" key="8">
    <source>
        <dbReference type="ARBA" id="ARBA00023049"/>
    </source>
</evidence>
<evidence type="ECO:0000256" key="4">
    <source>
        <dbReference type="ARBA" id="ARBA00022670"/>
    </source>
</evidence>
<protein>
    <recommendedName>
        <fullName evidence="10">M18 family aminopeptidase</fullName>
        <ecNumber evidence="10">3.4.11.-</ecNumber>
    </recommendedName>
</protein>
<keyword evidence="6 9" id="KW-0378">Hydrolase</keyword>
<evidence type="ECO:0000256" key="10">
    <source>
        <dbReference type="RuleBase" id="RU004387"/>
    </source>
</evidence>
<dbReference type="InterPro" id="IPR001948">
    <property type="entry name" value="Peptidase_M18"/>
</dbReference>
<reference evidence="11" key="1">
    <citation type="journal article" date="2020" name="mSystems">
        <title>Genome- and Community-Level Interaction Insights into Carbon Utilization and Element Cycling Functions of Hydrothermarchaeota in Hydrothermal Sediment.</title>
        <authorList>
            <person name="Zhou Z."/>
            <person name="Liu Y."/>
            <person name="Xu W."/>
            <person name="Pan J."/>
            <person name="Luo Z.H."/>
            <person name="Li M."/>
        </authorList>
    </citation>
    <scope>NUCLEOTIDE SEQUENCE [LARGE SCALE GENOMIC DNA]</scope>
    <source>
        <strain evidence="11">SpSt-897</strain>
    </source>
</reference>
<keyword evidence="3 9" id="KW-0031">Aminopeptidase</keyword>
<dbReference type="GO" id="GO:0004177">
    <property type="term" value="F:aminopeptidase activity"/>
    <property type="evidence" value="ECO:0007669"/>
    <property type="project" value="UniProtKB-KW"/>
</dbReference>
<evidence type="ECO:0000256" key="3">
    <source>
        <dbReference type="ARBA" id="ARBA00022438"/>
    </source>
</evidence>
<dbReference type="GO" id="GO:0008270">
    <property type="term" value="F:zinc ion binding"/>
    <property type="evidence" value="ECO:0007669"/>
    <property type="project" value="InterPro"/>
</dbReference>
<gene>
    <name evidence="11" type="ORF">ENW96_11535</name>
</gene>
<evidence type="ECO:0000256" key="6">
    <source>
        <dbReference type="ARBA" id="ARBA00022801"/>
    </source>
</evidence>
<name>A0A7C3V6A3_9BACT</name>
<dbReference type="Pfam" id="PF02127">
    <property type="entry name" value="Peptidase_M18"/>
    <property type="match status" value="1"/>
</dbReference>
<keyword evidence="4 9" id="KW-0645">Protease</keyword>
<dbReference type="InterPro" id="IPR023358">
    <property type="entry name" value="Peptidase_M18_dom2"/>
</dbReference>
<dbReference type="Gene3D" id="2.30.250.10">
    <property type="entry name" value="Aminopeptidase i, Domain 2"/>
    <property type="match status" value="1"/>
</dbReference>
<dbReference type="SUPFAM" id="SSF101821">
    <property type="entry name" value="Aminopeptidase/glucanase lid domain"/>
    <property type="match status" value="1"/>
</dbReference>